<comment type="caution">
    <text evidence="1">The sequence shown here is derived from an EMBL/GenBank/DDBJ whole genome shotgun (WGS) entry which is preliminary data.</text>
</comment>
<reference evidence="1" key="1">
    <citation type="submission" date="2022-08" db="EMBL/GenBank/DDBJ databases">
        <authorList>
            <consortium name="DOE Joint Genome Institute"/>
            <person name="Min B."/>
            <person name="Sierra-Patev S."/>
            <person name="Naranjo-Ortiz M."/>
            <person name="Looney B."/>
            <person name="Konkel Z."/>
            <person name="Slot J.C."/>
            <person name="Sakamoto Y."/>
            <person name="Steenwyk J.L."/>
            <person name="Rokas A."/>
            <person name="Carro J."/>
            <person name="Camarero S."/>
            <person name="Ferreira P."/>
            <person name="Molpeceres G."/>
            <person name="Ruiz-duenas F.J."/>
            <person name="Serrano A."/>
            <person name="Henrissat B."/>
            <person name="Drula E."/>
            <person name="Hughes K.W."/>
            <person name="Mata J.L."/>
            <person name="Ishikawa N.K."/>
            <person name="Vargas-Isla R."/>
            <person name="Ushijima S."/>
            <person name="Smith C.A."/>
            <person name="Ahrendt S."/>
            <person name="Andreopoulos W."/>
            <person name="He G."/>
            <person name="LaButti K."/>
            <person name="Lipzen A."/>
            <person name="Ng V."/>
            <person name="Riley R."/>
            <person name="Sandor L."/>
            <person name="Barry K."/>
            <person name="Martinez A.T."/>
            <person name="Xiao Y."/>
            <person name="Gibbons J.G."/>
            <person name="Terashima K."/>
            <person name="Hibbett D.S."/>
            <person name="Grigoriev I.V."/>
        </authorList>
    </citation>
    <scope>NUCLEOTIDE SEQUENCE</scope>
    <source>
        <strain evidence="1">ET3784</strain>
    </source>
</reference>
<dbReference type="AlphaFoldDB" id="A0AA38JI66"/>
<feature type="non-terminal residue" evidence="1">
    <location>
        <position position="1"/>
    </location>
</feature>
<sequence length="197" mass="22309">MKFNFNSSLSVFNSRPTRSVNVVRFLFLINGLLLFAAATTALPHVPRNVNDIDSSSQPVHWQPLTALVSRAWRPPAERTLHATVKFDRSNPVKSNRKDAQRIAESYVEDLLDIAASVLDRTCPYTDFLVDKTLGYPTEETDRESFTVSFTIQGPRGPEYRVYQAWFSWKDEDGEIRSSGARALVAKIEKGELTYPKP</sequence>
<name>A0AA38JI66_9AGAR</name>
<organism evidence="1 2">
    <name type="scientific">Lentinula guzmanii</name>
    <dbReference type="NCBI Taxonomy" id="2804957"/>
    <lineage>
        <taxon>Eukaryota</taxon>
        <taxon>Fungi</taxon>
        <taxon>Dikarya</taxon>
        <taxon>Basidiomycota</taxon>
        <taxon>Agaricomycotina</taxon>
        <taxon>Agaricomycetes</taxon>
        <taxon>Agaricomycetidae</taxon>
        <taxon>Agaricales</taxon>
        <taxon>Marasmiineae</taxon>
        <taxon>Omphalotaceae</taxon>
        <taxon>Lentinula</taxon>
    </lineage>
</organism>
<protein>
    <submittedName>
        <fullName evidence="1">Uncharacterized protein</fullName>
    </submittedName>
</protein>
<evidence type="ECO:0000313" key="1">
    <source>
        <dbReference type="EMBL" id="KAJ3733309.1"/>
    </source>
</evidence>
<keyword evidence="2" id="KW-1185">Reference proteome</keyword>
<dbReference type="Proteomes" id="UP001176059">
    <property type="component" value="Unassembled WGS sequence"/>
</dbReference>
<reference evidence="1" key="2">
    <citation type="journal article" date="2023" name="Proc. Natl. Acad. Sci. U.S.A.">
        <title>A global phylogenomic analysis of the shiitake genus Lentinula.</title>
        <authorList>
            <person name="Sierra-Patev S."/>
            <person name="Min B."/>
            <person name="Naranjo-Ortiz M."/>
            <person name="Looney B."/>
            <person name="Konkel Z."/>
            <person name="Slot J.C."/>
            <person name="Sakamoto Y."/>
            <person name="Steenwyk J.L."/>
            <person name="Rokas A."/>
            <person name="Carro J."/>
            <person name="Camarero S."/>
            <person name="Ferreira P."/>
            <person name="Molpeceres G."/>
            <person name="Ruiz-Duenas F.J."/>
            <person name="Serrano A."/>
            <person name="Henrissat B."/>
            <person name="Drula E."/>
            <person name="Hughes K.W."/>
            <person name="Mata J.L."/>
            <person name="Ishikawa N.K."/>
            <person name="Vargas-Isla R."/>
            <person name="Ushijima S."/>
            <person name="Smith C.A."/>
            <person name="Donoghue J."/>
            <person name="Ahrendt S."/>
            <person name="Andreopoulos W."/>
            <person name="He G."/>
            <person name="LaButti K."/>
            <person name="Lipzen A."/>
            <person name="Ng V."/>
            <person name="Riley R."/>
            <person name="Sandor L."/>
            <person name="Barry K."/>
            <person name="Martinez A.T."/>
            <person name="Xiao Y."/>
            <person name="Gibbons J.G."/>
            <person name="Terashima K."/>
            <person name="Grigoriev I.V."/>
            <person name="Hibbett D."/>
        </authorList>
    </citation>
    <scope>NUCLEOTIDE SEQUENCE</scope>
    <source>
        <strain evidence="1">ET3784</strain>
    </source>
</reference>
<accession>A0AA38JI66</accession>
<evidence type="ECO:0000313" key="2">
    <source>
        <dbReference type="Proteomes" id="UP001176059"/>
    </source>
</evidence>
<dbReference type="EMBL" id="JANVFO010000018">
    <property type="protein sequence ID" value="KAJ3733309.1"/>
    <property type="molecule type" value="Genomic_DNA"/>
</dbReference>
<gene>
    <name evidence="1" type="ORF">DFJ43DRAFT_1068420</name>
</gene>
<proteinExistence type="predicted"/>